<dbReference type="EMBL" id="CP067420">
    <property type="protein sequence ID" value="QQP89717.1"/>
    <property type="molecule type" value="Genomic_DNA"/>
</dbReference>
<gene>
    <name evidence="2" type="ORF">IGS68_00025</name>
</gene>
<feature type="chain" id="PRO_5045186913" description="Secreted protein" evidence="1">
    <location>
        <begin position="26"/>
        <end position="133"/>
    </location>
</feature>
<keyword evidence="1" id="KW-0732">Signal</keyword>
<protein>
    <recommendedName>
        <fullName evidence="4">Secreted protein</fullName>
    </recommendedName>
</protein>
<evidence type="ECO:0000256" key="1">
    <source>
        <dbReference type="SAM" id="SignalP"/>
    </source>
</evidence>
<name>A0ABX7BBA6_9PROT</name>
<organism evidence="2 3">
    <name type="scientific">Skermanella cutis</name>
    <dbReference type="NCBI Taxonomy" id="2775420"/>
    <lineage>
        <taxon>Bacteria</taxon>
        <taxon>Pseudomonadati</taxon>
        <taxon>Pseudomonadota</taxon>
        <taxon>Alphaproteobacteria</taxon>
        <taxon>Rhodospirillales</taxon>
        <taxon>Azospirillaceae</taxon>
        <taxon>Skermanella</taxon>
    </lineage>
</organism>
<feature type="signal peptide" evidence="1">
    <location>
        <begin position="1"/>
        <end position="25"/>
    </location>
</feature>
<proteinExistence type="predicted"/>
<evidence type="ECO:0000313" key="3">
    <source>
        <dbReference type="Proteomes" id="UP000595197"/>
    </source>
</evidence>
<evidence type="ECO:0008006" key="4">
    <source>
        <dbReference type="Google" id="ProtNLM"/>
    </source>
</evidence>
<keyword evidence="3" id="KW-1185">Reference proteome</keyword>
<dbReference type="Proteomes" id="UP000595197">
    <property type="component" value="Chromosome"/>
</dbReference>
<sequence length="133" mass="13145">MRNGIGKIARTVVACLLLLALPGAAFVSDAALAHHLRHGCDHVADQSAGPEGHLAGPATTLASGMDGGDCAGRGDAGLKCRIGLQCMTVTGGLPASFVLPLIGPPAGSELPPAAALLDGIDPAPVLHPPRPLA</sequence>
<accession>A0ABX7BBA6</accession>
<evidence type="ECO:0000313" key="2">
    <source>
        <dbReference type="EMBL" id="QQP89717.1"/>
    </source>
</evidence>
<dbReference type="RefSeq" id="WP_201076299.1">
    <property type="nucleotide sequence ID" value="NZ_CP067420.1"/>
</dbReference>
<reference evidence="2" key="1">
    <citation type="submission" date="2021-02" db="EMBL/GenBank/DDBJ databases">
        <title>Skermanella TT6 skin isolate.</title>
        <authorList>
            <person name="Lee K."/>
            <person name="Ganzorig M."/>
        </authorList>
    </citation>
    <scope>NUCLEOTIDE SEQUENCE</scope>
    <source>
        <strain evidence="2">TT6</strain>
    </source>
</reference>